<gene>
    <name evidence="1" type="ORF">POPTR_008G172901</name>
</gene>
<dbReference type="Proteomes" id="UP000006729">
    <property type="component" value="Chromosome 8"/>
</dbReference>
<evidence type="ECO:0000313" key="2">
    <source>
        <dbReference type="Proteomes" id="UP000006729"/>
    </source>
</evidence>
<reference evidence="1 2" key="1">
    <citation type="journal article" date="2006" name="Science">
        <title>The genome of black cottonwood, Populus trichocarpa (Torr. &amp; Gray).</title>
        <authorList>
            <person name="Tuskan G.A."/>
            <person name="Difazio S."/>
            <person name="Jansson S."/>
            <person name="Bohlmann J."/>
            <person name="Grigoriev I."/>
            <person name="Hellsten U."/>
            <person name="Putnam N."/>
            <person name="Ralph S."/>
            <person name="Rombauts S."/>
            <person name="Salamov A."/>
            <person name="Schein J."/>
            <person name="Sterck L."/>
            <person name="Aerts A."/>
            <person name="Bhalerao R.R."/>
            <person name="Bhalerao R.P."/>
            <person name="Blaudez D."/>
            <person name="Boerjan W."/>
            <person name="Brun A."/>
            <person name="Brunner A."/>
            <person name="Busov V."/>
            <person name="Campbell M."/>
            <person name="Carlson J."/>
            <person name="Chalot M."/>
            <person name="Chapman J."/>
            <person name="Chen G.L."/>
            <person name="Cooper D."/>
            <person name="Coutinho P.M."/>
            <person name="Couturier J."/>
            <person name="Covert S."/>
            <person name="Cronk Q."/>
            <person name="Cunningham R."/>
            <person name="Davis J."/>
            <person name="Degroeve S."/>
            <person name="Dejardin A."/>
            <person name="Depamphilis C."/>
            <person name="Detter J."/>
            <person name="Dirks B."/>
            <person name="Dubchak I."/>
            <person name="Duplessis S."/>
            <person name="Ehlting J."/>
            <person name="Ellis B."/>
            <person name="Gendler K."/>
            <person name="Goodstein D."/>
            <person name="Gribskov M."/>
            <person name="Grimwood J."/>
            <person name="Groover A."/>
            <person name="Gunter L."/>
            <person name="Hamberger B."/>
            <person name="Heinze B."/>
            <person name="Helariutta Y."/>
            <person name="Henrissat B."/>
            <person name="Holligan D."/>
            <person name="Holt R."/>
            <person name="Huang W."/>
            <person name="Islam-Faridi N."/>
            <person name="Jones S."/>
            <person name="Jones-Rhoades M."/>
            <person name="Jorgensen R."/>
            <person name="Joshi C."/>
            <person name="Kangasjarvi J."/>
            <person name="Karlsson J."/>
            <person name="Kelleher C."/>
            <person name="Kirkpatrick R."/>
            <person name="Kirst M."/>
            <person name="Kohler A."/>
            <person name="Kalluri U."/>
            <person name="Larimer F."/>
            <person name="Leebens-Mack J."/>
            <person name="Leple J.C."/>
            <person name="Locascio P."/>
            <person name="Lou Y."/>
            <person name="Lucas S."/>
            <person name="Martin F."/>
            <person name="Montanini B."/>
            <person name="Napoli C."/>
            <person name="Nelson D.R."/>
            <person name="Nelson C."/>
            <person name="Nieminen K."/>
            <person name="Nilsson O."/>
            <person name="Pereda V."/>
            <person name="Peter G."/>
            <person name="Philippe R."/>
            <person name="Pilate G."/>
            <person name="Poliakov A."/>
            <person name="Razumovskaya J."/>
            <person name="Richardson P."/>
            <person name="Rinaldi C."/>
            <person name="Ritland K."/>
            <person name="Rouze P."/>
            <person name="Ryaboy D."/>
            <person name="Schmutz J."/>
            <person name="Schrader J."/>
            <person name="Segerman B."/>
            <person name="Shin H."/>
            <person name="Siddiqui A."/>
            <person name="Sterky F."/>
            <person name="Terry A."/>
            <person name="Tsai C.J."/>
            <person name="Uberbacher E."/>
            <person name="Unneberg P."/>
            <person name="Vahala J."/>
            <person name="Wall K."/>
            <person name="Wessler S."/>
            <person name="Yang G."/>
            <person name="Yin T."/>
            <person name="Douglas C."/>
            <person name="Marra M."/>
            <person name="Sandberg G."/>
            <person name="Van de Peer Y."/>
            <person name="Rokhsar D."/>
        </authorList>
    </citation>
    <scope>NUCLEOTIDE SEQUENCE [LARGE SCALE GENOMIC DNA]</scope>
    <source>
        <strain evidence="2">cv. Nisqually</strain>
    </source>
</reference>
<protein>
    <submittedName>
        <fullName evidence="1">Uncharacterized protein</fullName>
    </submittedName>
</protein>
<keyword evidence="2" id="KW-1185">Reference proteome</keyword>
<name>A0A3N7GUT8_POPTR</name>
<evidence type="ECO:0000313" key="1">
    <source>
        <dbReference type="EMBL" id="RQO94828.1"/>
    </source>
</evidence>
<dbReference type="EMBL" id="CM009297">
    <property type="protein sequence ID" value="RQO94828.1"/>
    <property type="molecule type" value="Genomic_DNA"/>
</dbReference>
<sequence>MFLSSHHSFFIALSTVPPSHSNKLHTLTVVYSRLRNNFNRSFKLLKDYLFPTQIPVLNSSQTPRSAAFFKFVRGDDGS</sequence>
<dbReference type="InParanoid" id="A0A3N7GUT8"/>
<proteinExistence type="predicted"/>
<organism evidence="1 2">
    <name type="scientific">Populus trichocarpa</name>
    <name type="common">Western balsam poplar</name>
    <name type="synonym">Populus balsamifera subsp. trichocarpa</name>
    <dbReference type="NCBI Taxonomy" id="3694"/>
    <lineage>
        <taxon>Eukaryota</taxon>
        <taxon>Viridiplantae</taxon>
        <taxon>Streptophyta</taxon>
        <taxon>Embryophyta</taxon>
        <taxon>Tracheophyta</taxon>
        <taxon>Spermatophyta</taxon>
        <taxon>Magnoliopsida</taxon>
        <taxon>eudicotyledons</taxon>
        <taxon>Gunneridae</taxon>
        <taxon>Pentapetalae</taxon>
        <taxon>rosids</taxon>
        <taxon>fabids</taxon>
        <taxon>Malpighiales</taxon>
        <taxon>Salicaceae</taxon>
        <taxon>Saliceae</taxon>
        <taxon>Populus</taxon>
    </lineage>
</organism>
<dbReference type="AlphaFoldDB" id="A0A3N7GUT8"/>
<accession>A0A3N7GUT8</accession>